<feature type="region of interest" description="Disordered" evidence="1">
    <location>
        <begin position="173"/>
        <end position="243"/>
    </location>
</feature>
<dbReference type="Gene3D" id="2.60.200.20">
    <property type="match status" value="1"/>
</dbReference>
<dbReference type="CDD" id="cd00060">
    <property type="entry name" value="FHA"/>
    <property type="match status" value="1"/>
</dbReference>
<dbReference type="InterPro" id="IPR046883">
    <property type="entry name" value="T6SS_FHA_C"/>
</dbReference>
<evidence type="ECO:0000256" key="1">
    <source>
        <dbReference type="SAM" id="MobiDB-lite"/>
    </source>
</evidence>
<keyword evidence="4" id="KW-1185">Reference proteome</keyword>
<dbReference type="InterPro" id="IPR008984">
    <property type="entry name" value="SMAD_FHA_dom_sf"/>
</dbReference>
<dbReference type="InterPro" id="IPR000253">
    <property type="entry name" value="FHA_dom"/>
</dbReference>
<dbReference type="Pfam" id="PF00498">
    <property type="entry name" value="FHA"/>
    <property type="match status" value="1"/>
</dbReference>
<dbReference type="EMBL" id="JAEVLS010000004">
    <property type="protein sequence ID" value="MBM0106720.1"/>
    <property type="molecule type" value="Genomic_DNA"/>
</dbReference>
<name>A0ABS1X0G0_9GAMM</name>
<reference evidence="3 4" key="1">
    <citation type="journal article" date="2021" name="Int. J. Syst. Evol. Microbiol.">
        <title>Steroidobacter gossypii sp. nov., isolated from soil of cotton cropping field.</title>
        <authorList>
            <person name="Huang R."/>
            <person name="Yang S."/>
            <person name="Zhen C."/>
            <person name="Liu W."/>
        </authorList>
    </citation>
    <scope>NUCLEOTIDE SEQUENCE [LARGE SCALE GENOMIC DNA]</scope>
    <source>
        <strain evidence="3 4">S1-65</strain>
    </source>
</reference>
<dbReference type="SUPFAM" id="SSF49879">
    <property type="entry name" value="SMAD/FHA domain"/>
    <property type="match status" value="1"/>
</dbReference>
<dbReference type="Proteomes" id="UP000661077">
    <property type="component" value="Unassembled WGS sequence"/>
</dbReference>
<organism evidence="3 4">
    <name type="scientific">Steroidobacter gossypii</name>
    <dbReference type="NCBI Taxonomy" id="2805490"/>
    <lineage>
        <taxon>Bacteria</taxon>
        <taxon>Pseudomonadati</taxon>
        <taxon>Pseudomonadota</taxon>
        <taxon>Gammaproteobacteria</taxon>
        <taxon>Steroidobacterales</taxon>
        <taxon>Steroidobacteraceae</taxon>
        <taxon>Steroidobacter</taxon>
    </lineage>
</organism>
<evidence type="ECO:0000313" key="4">
    <source>
        <dbReference type="Proteomes" id="UP000661077"/>
    </source>
</evidence>
<proteinExistence type="predicted"/>
<comment type="caution">
    <text evidence="3">The sequence shown here is derived from an EMBL/GenBank/DDBJ whole genome shotgun (WGS) entry which is preliminary data.</text>
</comment>
<protein>
    <submittedName>
        <fullName evidence="3">Type VI secretion system-associated FHA domain protein TagH</fullName>
    </submittedName>
</protein>
<dbReference type="InterPro" id="IPR017735">
    <property type="entry name" value="T6SS_FHA"/>
</dbReference>
<sequence length="450" mass="48563">MYLTLEVTSANAAALGGARRQVFSVDGGRIGRAPENQMVLTGVGVHRHHATVRFINGVFFIEGVGTNGIAVNNPELVLPRNEPYPLKNGDKVFIDEFELVVTTSATPPVESPAAPARAAAPLDMPVVNPPEARPVASLIDLPQAEDLDPLKQLNLGGAAPAPAPRIPDQPWNHSSALSDHFAPTPIAPFGAPSASQAIPEDWDKTSFNRSKLQPAPPVPPAVSPAVSSRPVAPTPPPARPAPVAHVPAAASAGEGDAGAFDWNAFLRAAGVDPATVPSDTSAVLGTIMRSVVQGLIEVLRARSEIKTEFRMPVTQVKVSENNPLKFAANAEDALANLFGRRNPAYLPPQEAFDDAFSDVRFHQLAMLVGVRAGFDHLMSRFDPEQLEEVFSRQGRRGLFGGGARHWEMYTERFREMAADRDETFRRLFGEEFARAYEQQLAVLKRGRTPR</sequence>
<dbReference type="PROSITE" id="PS50006">
    <property type="entry name" value="FHA_DOMAIN"/>
    <property type="match status" value="1"/>
</dbReference>
<dbReference type="Pfam" id="PF20232">
    <property type="entry name" value="T6SS_FHA_C"/>
    <property type="match status" value="1"/>
</dbReference>
<gene>
    <name evidence="3" type="primary">tagH</name>
    <name evidence="3" type="ORF">JM946_18465</name>
</gene>
<accession>A0ABS1X0G0</accession>
<evidence type="ECO:0000259" key="2">
    <source>
        <dbReference type="PROSITE" id="PS50006"/>
    </source>
</evidence>
<dbReference type="SMART" id="SM00240">
    <property type="entry name" value="FHA"/>
    <property type="match status" value="1"/>
</dbReference>
<feature type="domain" description="FHA" evidence="2">
    <location>
        <begin position="28"/>
        <end position="76"/>
    </location>
</feature>
<dbReference type="NCBIfam" id="TIGR03354">
    <property type="entry name" value="VI_FHA"/>
    <property type="match status" value="1"/>
</dbReference>
<evidence type="ECO:0000313" key="3">
    <source>
        <dbReference type="EMBL" id="MBM0106720.1"/>
    </source>
</evidence>
<dbReference type="RefSeq" id="WP_203168835.1">
    <property type="nucleotide sequence ID" value="NZ_JAEVLS010000004.1"/>
</dbReference>